<organism evidence="4 5">
    <name type="scientific">Niastella soli</name>
    <dbReference type="NCBI Taxonomy" id="2821487"/>
    <lineage>
        <taxon>Bacteria</taxon>
        <taxon>Pseudomonadati</taxon>
        <taxon>Bacteroidota</taxon>
        <taxon>Chitinophagia</taxon>
        <taxon>Chitinophagales</taxon>
        <taxon>Chitinophagaceae</taxon>
        <taxon>Niastella</taxon>
    </lineage>
</organism>
<dbReference type="EMBL" id="JAGHKO010000005">
    <property type="protein sequence ID" value="MBO9202753.1"/>
    <property type="molecule type" value="Genomic_DNA"/>
</dbReference>
<feature type="domain" description="Amidohydrolase-related" evidence="2">
    <location>
        <begin position="87"/>
        <end position="453"/>
    </location>
</feature>
<dbReference type="PANTHER" id="PTHR43135">
    <property type="entry name" value="ALPHA-D-RIBOSE 1-METHYLPHOSPHONATE 5-TRIPHOSPHATE DIPHOSPHATASE"/>
    <property type="match status" value="1"/>
</dbReference>
<comment type="caution">
    <text evidence="4">The sequence shown here is derived from an EMBL/GenBank/DDBJ whole genome shotgun (WGS) entry which is preliminary data.</text>
</comment>
<proteinExistence type="predicted"/>
<dbReference type="Gene3D" id="3.10.450.50">
    <property type="match status" value="1"/>
</dbReference>
<evidence type="ECO:0000313" key="4">
    <source>
        <dbReference type="EMBL" id="MBO9202753.1"/>
    </source>
</evidence>
<dbReference type="InterPro" id="IPR032710">
    <property type="entry name" value="NTF2-like_dom_sf"/>
</dbReference>
<dbReference type="SUPFAM" id="SSF51556">
    <property type="entry name" value="Metallo-dependent hydrolases"/>
    <property type="match status" value="1"/>
</dbReference>
<dbReference type="Gene3D" id="3.20.20.140">
    <property type="entry name" value="Metal-dependent hydrolases"/>
    <property type="match status" value="1"/>
</dbReference>
<reference evidence="4 5" key="1">
    <citation type="submission" date="2021-03" db="EMBL/GenBank/DDBJ databases">
        <title>Assistant Professor.</title>
        <authorList>
            <person name="Huq M.A."/>
        </authorList>
    </citation>
    <scope>NUCLEOTIDE SEQUENCE [LARGE SCALE GENOMIC DNA]</scope>
    <source>
        <strain evidence="4 5">MAH-29</strain>
    </source>
</reference>
<dbReference type="RefSeq" id="WP_209140807.1">
    <property type="nucleotide sequence ID" value="NZ_JAGHKO010000005.1"/>
</dbReference>
<dbReference type="InterPro" id="IPR006680">
    <property type="entry name" value="Amidohydro-rel"/>
</dbReference>
<dbReference type="SUPFAM" id="SSF51338">
    <property type="entry name" value="Composite domain of metallo-dependent hydrolases"/>
    <property type="match status" value="1"/>
</dbReference>
<sequence length="582" mass="65080">MRKYLLLCILLYSYSFLRAQNDTSNTAFIRLSLPTYITHVNLVNVITQKVEADQTVVIENGRIKTVGPAKKIKSPEAATIIDATGQYLMPGMTDAHIHFFQSGGLYTRPDAVNLNHAYPYEKDQQWVKDNRADLMVRYLACGITTVIDVGGPFSNYAIRSQLDSAILAPNAFVTGPLVSTYLPPNLDKNDPPIVKVNSEQEARDLVKKQLPYKPDFIKIWYIVLRDQKPETTYPIVKAAIEESHANGLKVAVHATQFQTAKLAVQAGADILVHSVDDKPLDNELLQLMKSRNIVYIPTLVVAEGYHRTFTQQFNFSAHDLTYSNPFMLGTLMDLQHLGNKAPFDFHNMRNRFHIPAKEDTIMANNLKLAQQAGVLVVSGTDAGNIGTQHAASFQNELLAMQNAGLSNWEIIRSATINAAKGFGKDKDLGSIEKGKLADLLLLDSDPTRSLPAPASIRTIFHRGAIIQPEHLIHPTPEMLVQQQINGYNLRNIEAFLAPYSDSVTIYNMQGKVLMKGKQELREEYIKYFNKTPELHCQIINRMVKGNIVVDQERITSATGKPLEGIAVYKIENGKIETVHFIE</sequence>
<dbReference type="InterPro" id="IPR051781">
    <property type="entry name" value="Metallo-dep_Hydrolase"/>
</dbReference>
<gene>
    <name evidence="4" type="ORF">J7I42_20860</name>
</gene>
<accession>A0ABS3YYE5</accession>
<dbReference type="SUPFAM" id="SSF54427">
    <property type="entry name" value="NTF2-like"/>
    <property type="match status" value="1"/>
</dbReference>
<dbReference type="Gene3D" id="2.30.40.10">
    <property type="entry name" value="Urease, subunit C, domain 1"/>
    <property type="match status" value="1"/>
</dbReference>
<dbReference type="InterPro" id="IPR011059">
    <property type="entry name" value="Metal-dep_hydrolase_composite"/>
</dbReference>
<feature type="domain" description="SnoaL-like" evidence="3">
    <location>
        <begin position="480"/>
        <end position="575"/>
    </location>
</feature>
<feature type="signal peptide" evidence="1">
    <location>
        <begin position="1"/>
        <end position="19"/>
    </location>
</feature>
<dbReference type="Pfam" id="PF01979">
    <property type="entry name" value="Amidohydro_1"/>
    <property type="match status" value="1"/>
</dbReference>
<evidence type="ECO:0000259" key="3">
    <source>
        <dbReference type="Pfam" id="PF12680"/>
    </source>
</evidence>
<evidence type="ECO:0000256" key="1">
    <source>
        <dbReference type="SAM" id="SignalP"/>
    </source>
</evidence>
<dbReference type="Proteomes" id="UP000677244">
    <property type="component" value="Unassembled WGS sequence"/>
</dbReference>
<dbReference type="Pfam" id="PF12680">
    <property type="entry name" value="SnoaL_2"/>
    <property type="match status" value="1"/>
</dbReference>
<evidence type="ECO:0000259" key="2">
    <source>
        <dbReference type="Pfam" id="PF01979"/>
    </source>
</evidence>
<keyword evidence="1" id="KW-0732">Signal</keyword>
<keyword evidence="5" id="KW-1185">Reference proteome</keyword>
<protein>
    <submittedName>
        <fullName evidence="4">Amidohydrolase family protein</fullName>
    </submittedName>
</protein>
<dbReference type="PANTHER" id="PTHR43135:SF3">
    <property type="entry name" value="ALPHA-D-RIBOSE 1-METHYLPHOSPHONATE 5-TRIPHOSPHATE DIPHOSPHATASE"/>
    <property type="match status" value="1"/>
</dbReference>
<evidence type="ECO:0000313" key="5">
    <source>
        <dbReference type="Proteomes" id="UP000677244"/>
    </source>
</evidence>
<dbReference type="InterPro" id="IPR032466">
    <property type="entry name" value="Metal_Hydrolase"/>
</dbReference>
<feature type="chain" id="PRO_5045212121" evidence="1">
    <location>
        <begin position="20"/>
        <end position="582"/>
    </location>
</feature>
<name>A0ABS3YYE5_9BACT</name>
<dbReference type="InterPro" id="IPR037401">
    <property type="entry name" value="SnoaL-like"/>
</dbReference>